<dbReference type="Pfam" id="PF16113">
    <property type="entry name" value="ECH_2"/>
    <property type="match status" value="1"/>
</dbReference>
<dbReference type="PROSITE" id="PS00166">
    <property type="entry name" value="ENOYL_COA_HYDRATASE"/>
    <property type="match status" value="1"/>
</dbReference>
<evidence type="ECO:0000259" key="5">
    <source>
        <dbReference type="Pfam" id="PF16113"/>
    </source>
</evidence>
<organism evidence="6 7">
    <name type="scientific">Peltaster fructicola</name>
    <dbReference type="NCBI Taxonomy" id="286661"/>
    <lineage>
        <taxon>Eukaryota</taxon>
        <taxon>Fungi</taxon>
        <taxon>Dikarya</taxon>
        <taxon>Ascomycota</taxon>
        <taxon>Pezizomycotina</taxon>
        <taxon>Dothideomycetes</taxon>
        <taxon>Dothideomycetes incertae sedis</taxon>
        <taxon>Peltaster</taxon>
    </lineage>
</organism>
<evidence type="ECO:0000256" key="3">
    <source>
        <dbReference type="ARBA" id="ARBA00022801"/>
    </source>
</evidence>
<accession>A0A6H0XJT4</accession>
<dbReference type="PANTHER" id="PTHR43176:SF3">
    <property type="entry name" value="3-HYDROXYISOBUTYRYL-COA HYDROLASE, MITOCHONDRIAL"/>
    <property type="match status" value="1"/>
</dbReference>
<protein>
    <recommendedName>
        <fullName evidence="2">3-hydroxyisobutyryl-CoA hydrolase</fullName>
        <ecNumber evidence="2">3.1.2.4</ecNumber>
    </recommendedName>
</protein>
<dbReference type="GO" id="GO:0003860">
    <property type="term" value="F:3-hydroxyisobutyryl-CoA hydrolase activity"/>
    <property type="evidence" value="ECO:0007669"/>
    <property type="project" value="UniProtKB-EC"/>
</dbReference>
<name>A0A6H0XJT4_9PEZI</name>
<dbReference type="EMBL" id="CP051139">
    <property type="protein sequence ID" value="QIW94992.1"/>
    <property type="molecule type" value="Genomic_DNA"/>
</dbReference>
<gene>
    <name evidence="6" type="ORF">AMS68_000510</name>
</gene>
<keyword evidence="7" id="KW-1185">Reference proteome</keyword>
<dbReference type="InterPro" id="IPR018376">
    <property type="entry name" value="Enoyl-CoA_hyd/isom_CS"/>
</dbReference>
<dbReference type="InterPro" id="IPR032259">
    <property type="entry name" value="HIBYL-CoA-H"/>
</dbReference>
<sequence length="462" mass="50767">MPLRAKILDPAVGNGASQSASYATSPPVIKELPGDEPNDVLFSSLYGLRSIQLNRPKKLNSLNGSMIRKILPRMQEWDKSHLANVVVIKGEGRAFCAGGDVAALAEQNNTAEGQQASTDYFALEYQLDHYIATYSKPYVAFIDGITMGGGVGLSVHAPFRIATENTVFAMPETTIGLFPDVGAGFFLPRMDGALGLYLALTSEQLKGVNVFYSGIATHYLHSSSLPDLEARFSELKFRDNDSFQHRLQIVNATIEEFNTGLPHDQPISAPVSGPIREAVDFVFQQTHSYAEIMTALDDVSVTEHASEEVHEWAKKNKEKRYCNAHQHLSWSRYSNCEEGESGVSSLLIRKPRTTPQWKPDSAAQVPKDDVDSFFPSKSVLQLLKTGDSADYTSYPHAWIGLPTEREVGAFVQSSGGSTNAKVIKHFVDKSNAKVGVQEKVAEILTRKTRPRDDGAGITWVDE</sequence>
<dbReference type="PANTHER" id="PTHR43176">
    <property type="entry name" value="3-HYDROXYISOBUTYRYL-COA HYDROLASE-RELATED"/>
    <property type="match status" value="1"/>
</dbReference>
<feature type="domain" description="Enoyl-CoA hydratase/isomerase" evidence="5">
    <location>
        <begin position="49"/>
        <end position="318"/>
    </location>
</feature>
<proteinExistence type="predicted"/>
<dbReference type="InterPro" id="IPR029045">
    <property type="entry name" value="ClpP/crotonase-like_dom_sf"/>
</dbReference>
<evidence type="ECO:0000256" key="2">
    <source>
        <dbReference type="ARBA" id="ARBA00011915"/>
    </source>
</evidence>
<dbReference type="Gene3D" id="3.90.226.10">
    <property type="entry name" value="2-enoyl-CoA Hydratase, Chain A, domain 1"/>
    <property type="match status" value="1"/>
</dbReference>
<dbReference type="CDD" id="cd06558">
    <property type="entry name" value="crotonase-like"/>
    <property type="match status" value="1"/>
</dbReference>
<evidence type="ECO:0000313" key="6">
    <source>
        <dbReference type="EMBL" id="QIW94992.1"/>
    </source>
</evidence>
<reference evidence="6 7" key="1">
    <citation type="journal article" date="2016" name="Sci. Rep.">
        <title>Peltaster fructicola genome reveals evolution from an invasive phytopathogen to an ectophytic parasite.</title>
        <authorList>
            <person name="Xu C."/>
            <person name="Chen H."/>
            <person name="Gleason M.L."/>
            <person name="Xu J.R."/>
            <person name="Liu H."/>
            <person name="Zhang R."/>
            <person name="Sun G."/>
        </authorList>
    </citation>
    <scope>NUCLEOTIDE SEQUENCE [LARGE SCALE GENOMIC DNA]</scope>
    <source>
        <strain evidence="6 7">LNHT1506</strain>
    </source>
</reference>
<evidence type="ECO:0000256" key="1">
    <source>
        <dbReference type="ARBA" id="ARBA00001709"/>
    </source>
</evidence>
<dbReference type="GO" id="GO:0006574">
    <property type="term" value="P:L-valine catabolic process"/>
    <property type="evidence" value="ECO:0007669"/>
    <property type="project" value="TreeGrafter"/>
</dbReference>
<keyword evidence="3" id="KW-0378">Hydrolase</keyword>
<dbReference type="SUPFAM" id="SSF52096">
    <property type="entry name" value="ClpP/crotonase"/>
    <property type="match status" value="1"/>
</dbReference>
<dbReference type="InterPro" id="IPR045004">
    <property type="entry name" value="ECH_dom"/>
</dbReference>
<evidence type="ECO:0000256" key="4">
    <source>
        <dbReference type="SAM" id="MobiDB-lite"/>
    </source>
</evidence>
<dbReference type="Proteomes" id="UP000503462">
    <property type="component" value="Chromosome 1"/>
</dbReference>
<dbReference type="AlphaFoldDB" id="A0A6H0XJT4"/>
<feature type="region of interest" description="Disordered" evidence="4">
    <location>
        <begin position="1"/>
        <end position="23"/>
    </location>
</feature>
<dbReference type="EC" id="3.1.2.4" evidence="2"/>
<comment type="catalytic activity">
    <reaction evidence="1">
        <text>3-hydroxy-2-methylpropanoyl-CoA + H2O = 3-hydroxy-2-methylpropanoate + CoA + H(+)</text>
        <dbReference type="Rhea" id="RHEA:20888"/>
        <dbReference type="ChEBI" id="CHEBI:11805"/>
        <dbReference type="ChEBI" id="CHEBI:15377"/>
        <dbReference type="ChEBI" id="CHEBI:15378"/>
        <dbReference type="ChEBI" id="CHEBI:57287"/>
        <dbReference type="ChEBI" id="CHEBI:57340"/>
        <dbReference type="EC" id="3.1.2.4"/>
    </reaction>
</comment>
<dbReference type="GO" id="GO:0005739">
    <property type="term" value="C:mitochondrion"/>
    <property type="evidence" value="ECO:0007669"/>
    <property type="project" value="TreeGrafter"/>
</dbReference>
<dbReference type="OrthoDB" id="1737613at2759"/>
<evidence type="ECO:0000313" key="7">
    <source>
        <dbReference type="Proteomes" id="UP000503462"/>
    </source>
</evidence>